<dbReference type="PANTHER" id="PTHR37422">
    <property type="entry name" value="TEICHURONIC ACID BIOSYNTHESIS PROTEIN TUAE"/>
    <property type="match status" value="1"/>
</dbReference>
<feature type="transmembrane region" description="Helical" evidence="1">
    <location>
        <begin position="116"/>
        <end position="137"/>
    </location>
</feature>
<keyword evidence="1" id="KW-0812">Transmembrane</keyword>
<proteinExistence type="predicted"/>
<feature type="transmembrane region" description="Helical" evidence="1">
    <location>
        <begin position="250"/>
        <end position="269"/>
    </location>
</feature>
<accession>A0ABU8RMQ4</accession>
<name>A0ABU8RMQ4_9ACTN</name>
<protein>
    <recommendedName>
        <fullName evidence="4">O-antigen ligase-like membrane protein</fullName>
    </recommendedName>
</protein>
<dbReference type="EMBL" id="JBBIAA010000020">
    <property type="protein sequence ID" value="MEJ5946303.1"/>
    <property type="molecule type" value="Genomic_DNA"/>
</dbReference>
<evidence type="ECO:0000256" key="1">
    <source>
        <dbReference type="SAM" id="Phobius"/>
    </source>
</evidence>
<evidence type="ECO:0000313" key="3">
    <source>
        <dbReference type="Proteomes" id="UP001387100"/>
    </source>
</evidence>
<feature type="transmembrane region" description="Helical" evidence="1">
    <location>
        <begin position="83"/>
        <end position="104"/>
    </location>
</feature>
<gene>
    <name evidence="2" type="ORF">WDZ17_13475</name>
</gene>
<keyword evidence="1" id="KW-0472">Membrane</keyword>
<keyword evidence="3" id="KW-1185">Reference proteome</keyword>
<comment type="caution">
    <text evidence="2">The sequence shown here is derived from an EMBL/GenBank/DDBJ whole genome shotgun (WGS) entry which is preliminary data.</text>
</comment>
<dbReference type="RefSeq" id="WP_339575687.1">
    <property type="nucleotide sequence ID" value="NZ_JBBIAA010000020.1"/>
</dbReference>
<feature type="transmembrane region" description="Helical" evidence="1">
    <location>
        <begin position="388"/>
        <end position="412"/>
    </location>
</feature>
<keyword evidence="1" id="KW-1133">Transmembrane helix</keyword>
<sequence length="439" mass="46162">MREGWPLALLVAGFPVWWALGLTDIAFALTAVPLAVTLVRRRRFGVPPGFGLWVLFLVWVLVSGVALDVTAPGTIPPSGTGRYIAYAARLADYLAVTVFLLYVGNTPESLLPRRRVVRWISLLAVWLVVLGLLSLALPTAAVPTPLGALLPGGSSTASLAQVQEVLGYEAPRPAAPFTYTNIWGNVLSIALVWVVVGWGVWGRARTRVLATSLALVALVPLVYSLNRAVWVGVALSVAYVAVRLALRGKVLLVSVAAVVAVVGTVSLAASPLGDVVDQRAEAGHSDTVREILAEGALRAAADSPVVGYGSTRAMPGSGSSIAVGPSPECPQCGARNIGSTGQLWLLLIAQGFVGTAVYFAFFAKVAWASRRDTTAVGLAGTLTVLLSVYYSAFYVAMTMPLALTMLAVALLWRNRQDAEYRRPPARASAALIGSSRAAP</sequence>
<feature type="transmembrane region" description="Helical" evidence="1">
    <location>
        <begin position="208"/>
        <end position="230"/>
    </location>
</feature>
<evidence type="ECO:0008006" key="4">
    <source>
        <dbReference type="Google" id="ProtNLM"/>
    </source>
</evidence>
<feature type="transmembrane region" description="Helical" evidence="1">
    <location>
        <begin position="343"/>
        <end position="368"/>
    </location>
</feature>
<reference evidence="2 3" key="1">
    <citation type="journal article" date="2017" name="Int. J. Syst. Evol. Microbiol.">
        <title>Pseudokineococcus basanitobsidens sp. nov., isolated from volcanic rock.</title>
        <authorList>
            <person name="Lee D.W."/>
            <person name="Park M.Y."/>
            <person name="Kim J.J."/>
            <person name="Kim B.S."/>
        </authorList>
    </citation>
    <scope>NUCLEOTIDE SEQUENCE [LARGE SCALE GENOMIC DNA]</scope>
    <source>
        <strain evidence="2 3">DSM 103726</strain>
    </source>
</reference>
<dbReference type="InterPro" id="IPR051533">
    <property type="entry name" value="WaaL-like"/>
</dbReference>
<evidence type="ECO:0000313" key="2">
    <source>
        <dbReference type="EMBL" id="MEJ5946303.1"/>
    </source>
</evidence>
<dbReference type="Proteomes" id="UP001387100">
    <property type="component" value="Unassembled WGS sequence"/>
</dbReference>
<feature type="transmembrane region" description="Helical" evidence="1">
    <location>
        <begin position="16"/>
        <end position="38"/>
    </location>
</feature>
<dbReference type="PANTHER" id="PTHR37422:SF13">
    <property type="entry name" value="LIPOPOLYSACCHARIDE BIOSYNTHESIS PROTEIN PA4999-RELATED"/>
    <property type="match status" value="1"/>
</dbReference>
<feature type="transmembrane region" description="Helical" evidence="1">
    <location>
        <begin position="50"/>
        <end position="71"/>
    </location>
</feature>
<feature type="transmembrane region" description="Helical" evidence="1">
    <location>
        <begin position="182"/>
        <end position="201"/>
    </location>
</feature>
<organism evidence="2 3">
    <name type="scientific">Pseudokineococcus basanitobsidens</name>
    <dbReference type="NCBI Taxonomy" id="1926649"/>
    <lineage>
        <taxon>Bacteria</taxon>
        <taxon>Bacillati</taxon>
        <taxon>Actinomycetota</taxon>
        <taxon>Actinomycetes</taxon>
        <taxon>Kineosporiales</taxon>
        <taxon>Kineosporiaceae</taxon>
        <taxon>Pseudokineococcus</taxon>
    </lineage>
</organism>